<dbReference type="GO" id="GO:0016787">
    <property type="term" value="F:hydrolase activity"/>
    <property type="evidence" value="ECO:0007669"/>
    <property type="project" value="UniProtKB-KW"/>
</dbReference>
<reference evidence="4" key="1">
    <citation type="journal article" date="2019" name="Int. J. Syst. Evol. Microbiol.">
        <title>The Global Catalogue of Microorganisms (GCM) 10K type strain sequencing project: providing services to taxonomists for standard genome sequencing and annotation.</title>
        <authorList>
            <consortium name="The Broad Institute Genomics Platform"/>
            <consortium name="The Broad Institute Genome Sequencing Center for Infectious Disease"/>
            <person name="Wu L."/>
            <person name="Ma J."/>
        </authorList>
    </citation>
    <scope>NUCLEOTIDE SEQUENCE [LARGE SCALE GENOMIC DNA]</scope>
    <source>
        <strain evidence="4">CCUG 46385</strain>
    </source>
</reference>
<dbReference type="RefSeq" id="WP_379789273.1">
    <property type="nucleotide sequence ID" value="NZ_JBHSHL010000056.1"/>
</dbReference>
<evidence type="ECO:0000313" key="3">
    <source>
        <dbReference type="EMBL" id="MFC4805656.1"/>
    </source>
</evidence>
<comment type="caution">
    <text evidence="3">The sequence shown here is derived from an EMBL/GenBank/DDBJ whole genome shotgun (WGS) entry which is preliminary data.</text>
</comment>
<proteinExistence type="inferred from homology"/>
<dbReference type="InterPro" id="IPR003010">
    <property type="entry name" value="C-N_Hydrolase"/>
</dbReference>
<protein>
    <submittedName>
        <fullName evidence="3">Carbon-nitrogen family hydrolase</fullName>
    </submittedName>
</protein>
<keyword evidence="3" id="KW-0378">Hydrolase</keyword>
<sequence length="270" mass="31137">MKIYNVQMIISQQSADENYLTAEKWIRKAGEEGADVVVLPELWNTAFHMDENVIRLADVDGLRTQEFLSGLAKEYHMNIVGGSVTVKEGDRLYNRSYIYNREGELIETYDKVHLFSYVKEENYFERGSKPGIFELDGHKCGIVICYDTRFLEWVRLYALAGVEVLFSVAEWPIKRLPHWKSILQTRAIENQFFVSGTNFASLKVNGKFAGESAVYDPWGVRISETLEEEGLVVGEVDFSRLEEIRSTINVYRDRRTDLYDVVAKDSRLFG</sequence>
<dbReference type="EMBL" id="JBHSHL010000056">
    <property type="protein sequence ID" value="MFC4805656.1"/>
    <property type="molecule type" value="Genomic_DNA"/>
</dbReference>
<dbReference type="PANTHER" id="PTHR23088">
    <property type="entry name" value="NITRILASE-RELATED"/>
    <property type="match status" value="1"/>
</dbReference>
<dbReference type="Pfam" id="PF00795">
    <property type="entry name" value="CN_hydrolase"/>
    <property type="match status" value="1"/>
</dbReference>
<accession>A0ABV9QSM5</accession>
<evidence type="ECO:0000313" key="4">
    <source>
        <dbReference type="Proteomes" id="UP001595916"/>
    </source>
</evidence>
<keyword evidence="4" id="KW-1185">Reference proteome</keyword>
<dbReference type="PANTHER" id="PTHR23088:SF27">
    <property type="entry name" value="DEAMINATED GLUTATHIONE AMIDASE"/>
    <property type="match status" value="1"/>
</dbReference>
<evidence type="ECO:0000259" key="2">
    <source>
        <dbReference type="PROSITE" id="PS50263"/>
    </source>
</evidence>
<dbReference type="PROSITE" id="PS50263">
    <property type="entry name" value="CN_HYDROLASE"/>
    <property type="match status" value="1"/>
</dbReference>
<feature type="domain" description="CN hydrolase" evidence="2">
    <location>
        <begin position="1"/>
        <end position="238"/>
    </location>
</feature>
<dbReference type="CDD" id="cd07583">
    <property type="entry name" value="nitrilase_5"/>
    <property type="match status" value="1"/>
</dbReference>
<dbReference type="Proteomes" id="UP001595916">
    <property type="component" value="Unassembled WGS sequence"/>
</dbReference>
<gene>
    <name evidence="3" type="ORF">ACFO4R_11335</name>
</gene>
<name>A0ABV9QSM5_9FIRM</name>
<dbReference type="InterPro" id="IPR036526">
    <property type="entry name" value="C-N_Hydrolase_sf"/>
</dbReference>
<dbReference type="SUPFAM" id="SSF56317">
    <property type="entry name" value="Carbon-nitrogen hydrolase"/>
    <property type="match status" value="1"/>
</dbReference>
<comment type="similarity">
    <text evidence="1">Belongs to the carbon-nitrogen hydrolase superfamily. NIT1/NIT2 family.</text>
</comment>
<dbReference type="Gene3D" id="3.60.110.10">
    <property type="entry name" value="Carbon-nitrogen hydrolase"/>
    <property type="match status" value="1"/>
</dbReference>
<organism evidence="3 4">
    <name type="scientific">Filifactor villosus</name>
    <dbReference type="NCBI Taxonomy" id="29374"/>
    <lineage>
        <taxon>Bacteria</taxon>
        <taxon>Bacillati</taxon>
        <taxon>Bacillota</taxon>
        <taxon>Clostridia</taxon>
        <taxon>Peptostreptococcales</taxon>
        <taxon>Filifactoraceae</taxon>
        <taxon>Filifactor</taxon>
    </lineage>
</organism>
<evidence type="ECO:0000256" key="1">
    <source>
        <dbReference type="ARBA" id="ARBA00010613"/>
    </source>
</evidence>